<keyword evidence="6" id="KW-1185">Reference proteome</keyword>
<keyword evidence="5" id="KW-0675">Receptor</keyword>
<dbReference type="Gene3D" id="3.40.190.10">
    <property type="entry name" value="Periplasmic binding protein-like II"/>
    <property type="match status" value="1"/>
</dbReference>
<dbReference type="PANTHER" id="PTHR42928:SF3">
    <property type="entry name" value="UPF0065 PROTEIN YFLP"/>
    <property type="match status" value="1"/>
</dbReference>
<dbReference type="InterPro" id="IPR005064">
    <property type="entry name" value="BUG"/>
</dbReference>
<feature type="domain" description="DUF1468" evidence="4">
    <location>
        <begin position="394"/>
        <end position="476"/>
    </location>
</feature>
<dbReference type="PANTHER" id="PTHR42928">
    <property type="entry name" value="TRICARBOXYLATE-BINDING PROTEIN"/>
    <property type="match status" value="1"/>
</dbReference>
<accession>A0A8G2BK88</accession>
<dbReference type="AlphaFoldDB" id="A0A8G2BK88"/>
<feature type="region of interest" description="Disordered" evidence="2">
    <location>
        <begin position="1"/>
        <end position="47"/>
    </location>
</feature>
<proteinExistence type="inferred from homology"/>
<name>A0A8G2BK88_9PROT</name>
<comment type="caution">
    <text evidence="5">The sequence shown here is derived from an EMBL/GenBank/DDBJ whole genome shotgun (WGS) entry which is preliminary data.</text>
</comment>
<dbReference type="OrthoDB" id="7332382at2"/>
<dbReference type="Pfam" id="PF07331">
    <property type="entry name" value="TctB"/>
    <property type="match status" value="1"/>
</dbReference>
<evidence type="ECO:0000256" key="3">
    <source>
        <dbReference type="SAM" id="Phobius"/>
    </source>
</evidence>
<comment type="similarity">
    <text evidence="1">Belongs to the UPF0065 (bug) family.</text>
</comment>
<dbReference type="SUPFAM" id="SSF53850">
    <property type="entry name" value="Periplasmic binding protein-like II"/>
    <property type="match status" value="1"/>
</dbReference>
<feature type="transmembrane region" description="Helical" evidence="3">
    <location>
        <begin position="88"/>
        <end position="108"/>
    </location>
</feature>
<evidence type="ECO:0000256" key="2">
    <source>
        <dbReference type="SAM" id="MobiDB-lite"/>
    </source>
</evidence>
<feature type="transmembrane region" description="Helical" evidence="3">
    <location>
        <begin position="449"/>
        <end position="467"/>
    </location>
</feature>
<evidence type="ECO:0000313" key="6">
    <source>
        <dbReference type="Proteomes" id="UP000198615"/>
    </source>
</evidence>
<dbReference type="Gene3D" id="3.40.190.150">
    <property type="entry name" value="Bordetella uptake gene, domain 1"/>
    <property type="match status" value="1"/>
</dbReference>
<keyword evidence="3" id="KW-0812">Transmembrane</keyword>
<dbReference type="Proteomes" id="UP000198615">
    <property type="component" value="Unassembled WGS sequence"/>
</dbReference>
<evidence type="ECO:0000256" key="1">
    <source>
        <dbReference type="ARBA" id="ARBA00006987"/>
    </source>
</evidence>
<protein>
    <submittedName>
        <fullName evidence="5">Tripartite-type tricarboxylate transporter, receptor component TctC</fullName>
    </submittedName>
</protein>
<sequence length="486" mass="52068">MVESRPSEGRPEWHDPPVMDTVAGQCTPGRYPRITGDTGPLPAERSSYTSRGGSGLELAFLGLVWVLDAGLLWHGLSLELWRDGTIGPGAYPVFALAGLLGLTTILIVKALRVRELLIYSPFVPGLLDDTRLQRIAATMGRQIGIRVRVVTKDGEGRFSALWAGARRGGADSALTVVGSDLTTLPNFHASALCDGRLEPIGGLFFDPDLLVVAADSPWQDASDLDRTEGRLRLGFGHHEDVDHALDRWLAATQGFAFDASYSEDAGVLAEALAEGRLDAAVLRLSQIRQALGTGALRCIAIFSQPHLHPGADEVSRFGGWEYPVASGHWAALMVPADMAAAKRTVLEKALADAMAELPADEASLRGWSYLPAETMHRVMDSQRANLGRLQDAATAPHAPRGKIAALVAAIVGLAVFPFVMVEIGFVVTAFVYVAALMLILWPKLTTRRAVLSLVCAAGLALGTYLLFTKVFSILLPASDLIEGILR</sequence>
<reference evidence="5 6" key="1">
    <citation type="submission" date="2016-10" db="EMBL/GenBank/DDBJ databases">
        <authorList>
            <person name="Varghese N."/>
            <person name="Submissions S."/>
        </authorList>
    </citation>
    <scope>NUCLEOTIDE SEQUENCE [LARGE SCALE GENOMIC DNA]</scope>
    <source>
        <strain evidence="5 6">DSM 18839</strain>
    </source>
</reference>
<keyword evidence="3" id="KW-0472">Membrane</keyword>
<feature type="transmembrane region" description="Helical" evidence="3">
    <location>
        <begin position="55"/>
        <end position="76"/>
    </location>
</feature>
<feature type="compositionally biased region" description="Basic and acidic residues" evidence="2">
    <location>
        <begin position="1"/>
        <end position="17"/>
    </location>
</feature>
<dbReference type="InterPro" id="IPR009936">
    <property type="entry name" value="DUF1468"/>
</dbReference>
<evidence type="ECO:0000259" key="4">
    <source>
        <dbReference type="Pfam" id="PF07331"/>
    </source>
</evidence>
<dbReference type="EMBL" id="FNBW01000011">
    <property type="protein sequence ID" value="SDG17132.1"/>
    <property type="molecule type" value="Genomic_DNA"/>
</dbReference>
<dbReference type="InterPro" id="IPR042100">
    <property type="entry name" value="Bug_dom1"/>
</dbReference>
<keyword evidence="3" id="KW-1133">Transmembrane helix</keyword>
<gene>
    <name evidence="5" type="ORF">SAMN05660686_03600</name>
</gene>
<organism evidence="5 6">
    <name type="scientific">Thalassobaculum litoreum DSM 18839</name>
    <dbReference type="NCBI Taxonomy" id="1123362"/>
    <lineage>
        <taxon>Bacteria</taxon>
        <taxon>Pseudomonadati</taxon>
        <taxon>Pseudomonadota</taxon>
        <taxon>Alphaproteobacteria</taxon>
        <taxon>Rhodospirillales</taxon>
        <taxon>Thalassobaculaceae</taxon>
        <taxon>Thalassobaculum</taxon>
    </lineage>
</organism>
<feature type="transmembrane region" description="Helical" evidence="3">
    <location>
        <begin position="425"/>
        <end position="442"/>
    </location>
</feature>
<feature type="transmembrane region" description="Helical" evidence="3">
    <location>
        <begin position="403"/>
        <end position="419"/>
    </location>
</feature>
<evidence type="ECO:0000313" key="5">
    <source>
        <dbReference type="EMBL" id="SDG17132.1"/>
    </source>
</evidence>